<protein>
    <submittedName>
        <fullName evidence="2">Uncharacterized protein</fullName>
    </submittedName>
</protein>
<feature type="region of interest" description="Disordered" evidence="1">
    <location>
        <begin position="67"/>
        <end position="91"/>
    </location>
</feature>
<keyword evidence="3" id="KW-1185">Reference proteome</keyword>
<organism evidence="2 3">
    <name type="scientific">Hymenoscyphus albidus</name>
    <dbReference type="NCBI Taxonomy" id="595503"/>
    <lineage>
        <taxon>Eukaryota</taxon>
        <taxon>Fungi</taxon>
        <taxon>Dikarya</taxon>
        <taxon>Ascomycota</taxon>
        <taxon>Pezizomycotina</taxon>
        <taxon>Leotiomycetes</taxon>
        <taxon>Helotiales</taxon>
        <taxon>Helotiaceae</taxon>
        <taxon>Hymenoscyphus</taxon>
    </lineage>
</organism>
<accession>A0A9N9M3X7</accession>
<proteinExistence type="predicted"/>
<comment type="caution">
    <text evidence="2">The sequence shown here is derived from an EMBL/GenBank/DDBJ whole genome shotgun (WGS) entry which is preliminary data.</text>
</comment>
<dbReference type="OrthoDB" id="10362798at2759"/>
<name>A0A9N9M3X7_9HELO</name>
<feature type="region of interest" description="Disordered" evidence="1">
    <location>
        <begin position="26"/>
        <end position="53"/>
    </location>
</feature>
<feature type="compositionally biased region" description="Acidic residues" evidence="1">
    <location>
        <begin position="72"/>
        <end position="84"/>
    </location>
</feature>
<evidence type="ECO:0000313" key="3">
    <source>
        <dbReference type="Proteomes" id="UP000701801"/>
    </source>
</evidence>
<dbReference type="Proteomes" id="UP000701801">
    <property type="component" value="Unassembled WGS sequence"/>
</dbReference>
<evidence type="ECO:0000256" key="1">
    <source>
        <dbReference type="SAM" id="MobiDB-lite"/>
    </source>
</evidence>
<reference evidence="2" key="1">
    <citation type="submission" date="2021-07" db="EMBL/GenBank/DDBJ databases">
        <authorList>
            <person name="Durling M."/>
        </authorList>
    </citation>
    <scope>NUCLEOTIDE SEQUENCE</scope>
</reference>
<dbReference type="EMBL" id="CAJVRM010000737">
    <property type="protein sequence ID" value="CAG8983741.1"/>
    <property type="molecule type" value="Genomic_DNA"/>
</dbReference>
<evidence type="ECO:0000313" key="2">
    <source>
        <dbReference type="EMBL" id="CAG8983741.1"/>
    </source>
</evidence>
<gene>
    <name evidence="2" type="ORF">HYALB_00009837</name>
</gene>
<sequence length="216" mass="24130">MSTNTDFAYGTTAIIDFGLPPSYQSYEDQPAHYATTATSTSLTPEEPVNTSDDNKTVDYIIAETVPPPMTELDNDLDTSTDNEESNEKVPEEQNTIYTSITKLLPKHLNPQHLTKIFHHFIHRKDQARLNELNVMVLPHCSQDLTEGLGRQDQIAAEIQRYESKITNRNALRLVREHGRKIMALVRELGEEEEVVRCVLAVALVGCGVLVGGLLVS</sequence>
<feature type="compositionally biased region" description="Polar residues" evidence="1">
    <location>
        <begin position="35"/>
        <end position="51"/>
    </location>
</feature>
<dbReference type="AlphaFoldDB" id="A0A9N9M3X7"/>